<evidence type="ECO:0000313" key="2">
    <source>
        <dbReference type="EMBL" id="KAJ8915953.1"/>
    </source>
</evidence>
<accession>A0AAV8VNY1</accession>
<organism evidence="2 3">
    <name type="scientific">Exocentrus adspersus</name>
    <dbReference type="NCBI Taxonomy" id="1586481"/>
    <lineage>
        <taxon>Eukaryota</taxon>
        <taxon>Metazoa</taxon>
        <taxon>Ecdysozoa</taxon>
        <taxon>Arthropoda</taxon>
        <taxon>Hexapoda</taxon>
        <taxon>Insecta</taxon>
        <taxon>Pterygota</taxon>
        <taxon>Neoptera</taxon>
        <taxon>Endopterygota</taxon>
        <taxon>Coleoptera</taxon>
        <taxon>Polyphaga</taxon>
        <taxon>Cucujiformia</taxon>
        <taxon>Chrysomeloidea</taxon>
        <taxon>Cerambycidae</taxon>
        <taxon>Lamiinae</taxon>
        <taxon>Acanthocinini</taxon>
        <taxon>Exocentrus</taxon>
    </lineage>
</organism>
<keyword evidence="3" id="KW-1185">Reference proteome</keyword>
<name>A0AAV8VNY1_9CUCU</name>
<sequence>MNSKNVNYILLMQRKLFGLTRRDLRGLAFEYAQKNNIPNKFNVEMGLAGYDWLLGELMDKYKFFPSRIYNCCENGISTVPNKPSKILSLQGKKQVGVLSSAERGTLVTAEIYFDTIGSFIPPLLICPRLRRNPLFEVGLPPESIVEYHPSGWTQSSIFAPTWFNHFLKYAKPSADDHVLLILNGHATHTKNLTLVEMARENNVHILVLPPHTSHRLQPLDVSFMFPLNSYYEQEVKNWLRIHPGQVITVHDIGSLFGAAFQRAATPQNAVSGFKNTGICP</sequence>
<reference evidence="2 3" key="1">
    <citation type="journal article" date="2023" name="Insect Mol. Biol.">
        <title>Genome sequencing provides insights into the evolution of gene families encoding plant cell wall-degrading enzymes in longhorned beetles.</title>
        <authorList>
            <person name="Shin N.R."/>
            <person name="Okamura Y."/>
            <person name="Kirsch R."/>
            <person name="Pauchet Y."/>
        </authorList>
    </citation>
    <scope>NUCLEOTIDE SEQUENCE [LARGE SCALE GENOMIC DNA]</scope>
    <source>
        <strain evidence="2">EAD_L_NR</strain>
    </source>
</reference>
<dbReference type="InterPro" id="IPR050863">
    <property type="entry name" value="CenT-Element_Derived"/>
</dbReference>
<dbReference type="InterPro" id="IPR004875">
    <property type="entry name" value="DDE_SF_endonuclease_dom"/>
</dbReference>
<dbReference type="GO" id="GO:0005634">
    <property type="term" value="C:nucleus"/>
    <property type="evidence" value="ECO:0007669"/>
    <property type="project" value="TreeGrafter"/>
</dbReference>
<dbReference type="EMBL" id="JANEYG010000047">
    <property type="protein sequence ID" value="KAJ8915953.1"/>
    <property type="molecule type" value="Genomic_DNA"/>
</dbReference>
<dbReference type="GO" id="GO:0003677">
    <property type="term" value="F:DNA binding"/>
    <property type="evidence" value="ECO:0007669"/>
    <property type="project" value="TreeGrafter"/>
</dbReference>
<dbReference type="AlphaFoldDB" id="A0AAV8VNY1"/>
<proteinExistence type="predicted"/>
<comment type="caution">
    <text evidence="2">The sequence shown here is derived from an EMBL/GenBank/DDBJ whole genome shotgun (WGS) entry which is preliminary data.</text>
</comment>
<evidence type="ECO:0000259" key="1">
    <source>
        <dbReference type="Pfam" id="PF03184"/>
    </source>
</evidence>
<dbReference type="PANTHER" id="PTHR19303">
    <property type="entry name" value="TRANSPOSON"/>
    <property type="match status" value="1"/>
</dbReference>
<evidence type="ECO:0000313" key="3">
    <source>
        <dbReference type="Proteomes" id="UP001159042"/>
    </source>
</evidence>
<dbReference type="Proteomes" id="UP001159042">
    <property type="component" value="Unassembled WGS sequence"/>
</dbReference>
<dbReference type="Pfam" id="PF03184">
    <property type="entry name" value="DDE_1"/>
    <property type="match status" value="1"/>
</dbReference>
<protein>
    <recommendedName>
        <fullName evidence="1">DDE-1 domain-containing protein</fullName>
    </recommendedName>
</protein>
<feature type="domain" description="DDE-1" evidence="1">
    <location>
        <begin position="147"/>
        <end position="239"/>
    </location>
</feature>
<gene>
    <name evidence="2" type="ORF">NQ315_016629</name>
</gene>
<dbReference type="PANTHER" id="PTHR19303:SF74">
    <property type="entry name" value="POGO TRANSPOSABLE ELEMENT WITH KRAB DOMAIN"/>
    <property type="match status" value="1"/>
</dbReference>